<name>A0A182SVR2_9DIPT</name>
<reference evidence="3" key="1">
    <citation type="submission" date="2013-09" db="EMBL/GenBank/DDBJ databases">
        <title>The Genome Sequence of Anopheles maculatus species B.</title>
        <authorList>
            <consortium name="The Broad Institute Genomics Platform"/>
            <person name="Neafsey D.E."/>
            <person name="Besansky N."/>
            <person name="Howell P."/>
            <person name="Walton C."/>
            <person name="Young S.K."/>
            <person name="Zeng Q."/>
            <person name="Gargeya S."/>
            <person name="Fitzgerald M."/>
            <person name="Haas B."/>
            <person name="Abouelleil A."/>
            <person name="Allen A.W."/>
            <person name="Alvarado L."/>
            <person name="Arachchi H.M."/>
            <person name="Berlin A.M."/>
            <person name="Chapman S.B."/>
            <person name="Gainer-Dewar J."/>
            <person name="Goldberg J."/>
            <person name="Griggs A."/>
            <person name="Gujja S."/>
            <person name="Hansen M."/>
            <person name="Howarth C."/>
            <person name="Imamovic A."/>
            <person name="Ireland A."/>
            <person name="Larimer J."/>
            <person name="McCowan C."/>
            <person name="Murphy C."/>
            <person name="Pearson M."/>
            <person name="Poon T.W."/>
            <person name="Priest M."/>
            <person name="Roberts A."/>
            <person name="Saif S."/>
            <person name="Shea T."/>
            <person name="Sisk P."/>
            <person name="Sykes S."/>
            <person name="Wortman J."/>
            <person name="Nusbaum C."/>
            <person name="Birren B."/>
        </authorList>
    </citation>
    <scope>NUCLEOTIDE SEQUENCE [LARGE SCALE GENOMIC DNA]</scope>
    <source>
        <strain evidence="3">maculatus3</strain>
    </source>
</reference>
<dbReference type="EnsemblMetazoa" id="AMAM014404-RA">
    <property type="protein sequence ID" value="AMAM014404-PA"/>
    <property type="gene ID" value="AMAM014404"/>
</dbReference>
<feature type="compositionally biased region" description="Polar residues" evidence="1">
    <location>
        <begin position="23"/>
        <end position="32"/>
    </location>
</feature>
<feature type="compositionally biased region" description="Basic and acidic residues" evidence="1">
    <location>
        <begin position="184"/>
        <end position="193"/>
    </location>
</feature>
<feature type="region of interest" description="Disordered" evidence="1">
    <location>
        <begin position="1"/>
        <end position="52"/>
    </location>
</feature>
<reference evidence="2" key="2">
    <citation type="submission" date="2020-05" db="UniProtKB">
        <authorList>
            <consortium name="EnsemblMetazoa"/>
        </authorList>
    </citation>
    <scope>IDENTIFICATION</scope>
    <source>
        <strain evidence="2">maculatus3</strain>
    </source>
</reference>
<evidence type="ECO:0000256" key="1">
    <source>
        <dbReference type="SAM" id="MobiDB-lite"/>
    </source>
</evidence>
<accession>A0A182SVR2</accession>
<dbReference type="VEuPathDB" id="VectorBase:AMAM014404"/>
<organism evidence="2 3">
    <name type="scientific">Anopheles maculatus</name>
    <dbReference type="NCBI Taxonomy" id="74869"/>
    <lineage>
        <taxon>Eukaryota</taxon>
        <taxon>Metazoa</taxon>
        <taxon>Ecdysozoa</taxon>
        <taxon>Arthropoda</taxon>
        <taxon>Hexapoda</taxon>
        <taxon>Insecta</taxon>
        <taxon>Pterygota</taxon>
        <taxon>Neoptera</taxon>
        <taxon>Endopterygota</taxon>
        <taxon>Diptera</taxon>
        <taxon>Nematocera</taxon>
        <taxon>Culicoidea</taxon>
        <taxon>Culicidae</taxon>
        <taxon>Anophelinae</taxon>
        <taxon>Anopheles</taxon>
        <taxon>Anopheles maculatus group</taxon>
    </lineage>
</organism>
<keyword evidence="3" id="KW-1185">Reference proteome</keyword>
<dbReference type="Proteomes" id="UP000075901">
    <property type="component" value="Unassembled WGS sequence"/>
</dbReference>
<sequence length="338" mass="35302">MSQFNGSGSLHSGSPSRSMAAAQRNSTGNCQNKDPGYETIPGDNVKAGMEAASRKSADYAQIQKLHRNQTSGTTTVTNALLASGEGGNALSAIVAQGIESVSLGSLEICHGIDEHYERSFTADTEPGYESLPDTRGSMNDPGYETLNRGSNRTESDSDPNYEILRPAGSKPSTASLPSGANKPRGGDSNRDSDGYSSIRETGKVAHQTVKNGARNRLDFGGARRGGAEDEDTDGSTPGYSSIKEKDDYDPGYSVISERKNPPPGHDYASITEEAKKRKPNINNNLEPDDESDIYSSIPHTASGTLTMSSPSAAVAIMGGASPTGGSVGIAIEGGTNFA</sequence>
<evidence type="ECO:0000313" key="2">
    <source>
        <dbReference type="EnsemblMetazoa" id="AMAM014404-PA"/>
    </source>
</evidence>
<protein>
    <submittedName>
        <fullName evidence="2">Uncharacterized protein</fullName>
    </submittedName>
</protein>
<proteinExistence type="predicted"/>
<feature type="region of interest" description="Disordered" evidence="1">
    <location>
        <begin position="120"/>
        <end position="297"/>
    </location>
</feature>
<dbReference type="AlphaFoldDB" id="A0A182SVR2"/>
<evidence type="ECO:0000313" key="3">
    <source>
        <dbReference type="Proteomes" id="UP000075901"/>
    </source>
</evidence>
<feature type="compositionally biased region" description="Low complexity" evidence="1">
    <location>
        <begin position="1"/>
        <end position="18"/>
    </location>
</feature>